<evidence type="ECO:0000259" key="7">
    <source>
        <dbReference type="Pfam" id="PF01694"/>
    </source>
</evidence>
<dbReference type="GO" id="GO:0004252">
    <property type="term" value="F:serine-type endopeptidase activity"/>
    <property type="evidence" value="ECO:0007669"/>
    <property type="project" value="InterPro"/>
</dbReference>
<dbReference type="AlphaFoldDB" id="A0A251UMN5"/>
<comment type="similarity">
    <text evidence="2 6">Belongs to the peptidase S54 family.</text>
</comment>
<gene>
    <name evidence="8" type="ORF">HannXRQ_Chr05g0134971</name>
</gene>
<keyword evidence="6" id="KW-0378">Hydrolase</keyword>
<dbReference type="PANTHER" id="PTHR22936:SF107">
    <property type="entry name" value="RHOMBOID-LIKE PROTEIN 1"/>
    <property type="match status" value="1"/>
</dbReference>
<dbReference type="Proteomes" id="UP000215914">
    <property type="component" value="Chromosome 5"/>
</dbReference>
<proteinExistence type="inferred from homology"/>
<dbReference type="InParanoid" id="A0A251UMN5"/>
<dbReference type="InterPro" id="IPR002610">
    <property type="entry name" value="Peptidase_S54_rhomboid-like"/>
</dbReference>
<dbReference type="GO" id="GO:0016020">
    <property type="term" value="C:membrane"/>
    <property type="evidence" value="ECO:0007669"/>
    <property type="project" value="UniProtKB-SubCell"/>
</dbReference>
<protein>
    <recommendedName>
        <fullName evidence="6">RHOMBOID-like protein</fullName>
        <ecNumber evidence="6">3.4.21.105</ecNumber>
    </recommendedName>
</protein>
<sequence>MDIYVGVGTWGRSMGPLLPILFTSQYISVHEFDCVFGEWRILTCMWLHAGVFHALANMLGLVFIGSRLEHEFGFLRIGVLYILSGIGGSILSSLFVRTTVSVGASGAIFGLLGGMLSELLTNWTIYANVLAALSTLIIVILINIAIGILPHIDNYAHIGGFLTGFFLGFVILIRPQFKWINQRHVPSGYIAPTTRTKYKSCQYILLIISLIALLVGFTTGLILLTRGVDGNDYCSWCHYLTCIPSPLWSCESHCRLEQLDKQLNMTCLTNQRSGSYTLEDPNDTIEMQKLCLELCS</sequence>
<feature type="transmembrane region" description="Helical" evidence="6">
    <location>
        <begin position="45"/>
        <end position="65"/>
    </location>
</feature>
<evidence type="ECO:0000313" key="9">
    <source>
        <dbReference type="Proteomes" id="UP000215914"/>
    </source>
</evidence>
<organism evidence="8 9">
    <name type="scientific">Helianthus annuus</name>
    <name type="common">Common sunflower</name>
    <dbReference type="NCBI Taxonomy" id="4232"/>
    <lineage>
        <taxon>Eukaryota</taxon>
        <taxon>Viridiplantae</taxon>
        <taxon>Streptophyta</taxon>
        <taxon>Embryophyta</taxon>
        <taxon>Tracheophyta</taxon>
        <taxon>Spermatophyta</taxon>
        <taxon>Magnoliopsida</taxon>
        <taxon>eudicotyledons</taxon>
        <taxon>Gunneridae</taxon>
        <taxon>Pentapetalae</taxon>
        <taxon>asterids</taxon>
        <taxon>campanulids</taxon>
        <taxon>Asterales</taxon>
        <taxon>Asteraceae</taxon>
        <taxon>Asteroideae</taxon>
        <taxon>Heliantheae alliance</taxon>
        <taxon>Heliantheae</taxon>
        <taxon>Helianthus</taxon>
    </lineage>
</organism>
<feature type="transmembrane region" description="Helical" evidence="6">
    <location>
        <begin position="203"/>
        <end position="224"/>
    </location>
</feature>
<dbReference type="GO" id="GO:0006508">
    <property type="term" value="P:proteolysis"/>
    <property type="evidence" value="ECO:0007669"/>
    <property type="project" value="UniProtKB-KW"/>
</dbReference>
<evidence type="ECO:0000256" key="2">
    <source>
        <dbReference type="ARBA" id="ARBA00009045"/>
    </source>
</evidence>
<dbReference type="Pfam" id="PF01694">
    <property type="entry name" value="Rhomboid"/>
    <property type="match status" value="1"/>
</dbReference>
<evidence type="ECO:0000256" key="5">
    <source>
        <dbReference type="ARBA" id="ARBA00023136"/>
    </source>
</evidence>
<comment type="subcellular location">
    <subcellularLocation>
        <location evidence="1 6">Membrane</location>
        <topology evidence="1 6">Multi-pass membrane protein</topology>
    </subcellularLocation>
</comment>
<keyword evidence="3 6" id="KW-0812">Transmembrane</keyword>
<feature type="domain" description="Peptidase S54 rhomboid" evidence="7">
    <location>
        <begin position="39"/>
        <end position="172"/>
    </location>
</feature>
<dbReference type="STRING" id="4232.A0A251UMN5"/>
<comment type="catalytic activity">
    <reaction evidence="6">
        <text>Cleaves type-1 transmembrane domains using a catalytic dyad composed of serine and histidine that are contributed by different transmembrane domains.</text>
        <dbReference type="EC" id="3.4.21.105"/>
    </reaction>
</comment>
<name>A0A251UMN5_HELAN</name>
<comment type="function">
    <text evidence="6">Serine protease involved in intramembrane proteolysis.</text>
</comment>
<dbReference type="SUPFAM" id="SSF144091">
    <property type="entry name" value="Rhomboid-like"/>
    <property type="match status" value="1"/>
</dbReference>
<dbReference type="InterPro" id="IPR035952">
    <property type="entry name" value="Rhomboid-like_sf"/>
</dbReference>
<evidence type="ECO:0000256" key="6">
    <source>
        <dbReference type="RuleBase" id="RU362115"/>
    </source>
</evidence>
<dbReference type="OMA" id="RILTCMW"/>
<keyword evidence="6" id="KW-0645">Protease</keyword>
<accession>A0A251UMN5</accession>
<reference evidence="9" key="1">
    <citation type="journal article" date="2017" name="Nature">
        <title>The sunflower genome provides insights into oil metabolism, flowering and Asterid evolution.</title>
        <authorList>
            <person name="Badouin H."/>
            <person name="Gouzy J."/>
            <person name="Grassa C.J."/>
            <person name="Murat F."/>
            <person name="Staton S.E."/>
            <person name="Cottret L."/>
            <person name="Lelandais-Briere C."/>
            <person name="Owens G.L."/>
            <person name="Carrere S."/>
            <person name="Mayjonade B."/>
            <person name="Legrand L."/>
            <person name="Gill N."/>
            <person name="Kane N.C."/>
            <person name="Bowers J.E."/>
            <person name="Hubner S."/>
            <person name="Bellec A."/>
            <person name="Berard A."/>
            <person name="Berges H."/>
            <person name="Blanchet N."/>
            <person name="Boniface M.C."/>
            <person name="Brunel D."/>
            <person name="Catrice O."/>
            <person name="Chaidir N."/>
            <person name="Claudel C."/>
            <person name="Donnadieu C."/>
            <person name="Faraut T."/>
            <person name="Fievet G."/>
            <person name="Helmstetter N."/>
            <person name="King M."/>
            <person name="Knapp S.J."/>
            <person name="Lai Z."/>
            <person name="Le Paslier M.C."/>
            <person name="Lippi Y."/>
            <person name="Lorenzon L."/>
            <person name="Mandel J.R."/>
            <person name="Marage G."/>
            <person name="Marchand G."/>
            <person name="Marquand E."/>
            <person name="Bret-Mestries E."/>
            <person name="Morien E."/>
            <person name="Nambeesan S."/>
            <person name="Nguyen T."/>
            <person name="Pegot-Espagnet P."/>
            <person name="Pouilly N."/>
            <person name="Raftis F."/>
            <person name="Sallet E."/>
            <person name="Schiex T."/>
            <person name="Thomas J."/>
            <person name="Vandecasteele C."/>
            <person name="Vares D."/>
            <person name="Vear F."/>
            <person name="Vautrin S."/>
            <person name="Crespi M."/>
            <person name="Mangin B."/>
            <person name="Burke J.M."/>
            <person name="Salse J."/>
            <person name="Munos S."/>
            <person name="Vincourt P."/>
            <person name="Rieseberg L.H."/>
            <person name="Langlade N.B."/>
        </authorList>
    </citation>
    <scope>NUCLEOTIDE SEQUENCE [LARGE SCALE GENOMIC DNA]</scope>
    <source>
        <strain evidence="9">cv. SF193</strain>
    </source>
</reference>
<keyword evidence="6" id="KW-0720">Serine protease</keyword>
<dbReference type="EC" id="3.4.21.105" evidence="6"/>
<keyword evidence="5 6" id="KW-0472">Membrane</keyword>
<dbReference type="EMBL" id="CM007894">
    <property type="protein sequence ID" value="OTG24283.1"/>
    <property type="molecule type" value="Genomic_DNA"/>
</dbReference>
<comment type="caution">
    <text evidence="6">Lacks conserved residue(s) required for the propagation of feature annotation.</text>
</comment>
<feature type="transmembrane region" description="Helical" evidence="6">
    <location>
        <begin position="77"/>
        <end position="96"/>
    </location>
</feature>
<keyword evidence="4 6" id="KW-1133">Transmembrane helix</keyword>
<dbReference type="Gene3D" id="1.20.1540.10">
    <property type="entry name" value="Rhomboid-like"/>
    <property type="match status" value="1"/>
</dbReference>
<feature type="transmembrane region" description="Helical" evidence="6">
    <location>
        <begin position="155"/>
        <end position="173"/>
    </location>
</feature>
<evidence type="ECO:0000256" key="4">
    <source>
        <dbReference type="ARBA" id="ARBA00022989"/>
    </source>
</evidence>
<evidence type="ECO:0000256" key="1">
    <source>
        <dbReference type="ARBA" id="ARBA00004141"/>
    </source>
</evidence>
<feature type="transmembrane region" description="Helical" evidence="6">
    <location>
        <begin position="102"/>
        <end position="120"/>
    </location>
</feature>
<dbReference type="InterPro" id="IPR022764">
    <property type="entry name" value="Peptidase_S54_rhomboid_dom"/>
</dbReference>
<dbReference type="PANTHER" id="PTHR22936">
    <property type="entry name" value="RHOMBOID-RELATED"/>
    <property type="match status" value="1"/>
</dbReference>
<evidence type="ECO:0000256" key="3">
    <source>
        <dbReference type="ARBA" id="ARBA00022692"/>
    </source>
</evidence>
<keyword evidence="9" id="KW-1185">Reference proteome</keyword>
<feature type="transmembrane region" description="Helical" evidence="6">
    <location>
        <begin position="127"/>
        <end position="149"/>
    </location>
</feature>
<evidence type="ECO:0000313" key="8">
    <source>
        <dbReference type="EMBL" id="OTG24283.1"/>
    </source>
</evidence>